<comment type="PTM">
    <text evidence="12">The conversion to 3-oxoalanine (also known as C-formylglycine, FGly), of a serine or cysteine residue in prokaryotes and of a cysteine residue in eukaryotes, is critical for catalytic activity.</text>
</comment>
<keyword evidence="5 13" id="KW-0245">EGF-like domain</keyword>
<keyword evidence="18" id="KW-1185">Reference proteome</keyword>
<dbReference type="Pfam" id="PF00884">
    <property type="entry name" value="Sulfatase"/>
    <property type="match status" value="1"/>
</dbReference>
<organism evidence="17 18">
    <name type="scientific">Owenia fusiformis</name>
    <name type="common">Polychaete worm</name>
    <dbReference type="NCBI Taxonomy" id="6347"/>
    <lineage>
        <taxon>Eukaryota</taxon>
        <taxon>Metazoa</taxon>
        <taxon>Spiralia</taxon>
        <taxon>Lophotrochozoa</taxon>
        <taxon>Annelida</taxon>
        <taxon>Polychaeta</taxon>
        <taxon>Sedentaria</taxon>
        <taxon>Canalipalpata</taxon>
        <taxon>Sabellida</taxon>
        <taxon>Oweniida</taxon>
        <taxon>Oweniidae</taxon>
        <taxon>Owenia</taxon>
    </lineage>
</organism>
<dbReference type="InterPro" id="IPR001314">
    <property type="entry name" value="Peptidase_S1A"/>
</dbReference>
<comment type="caution">
    <text evidence="13">Lacks conserved residue(s) required for the propagation of feature annotation.</text>
</comment>
<comment type="subcellular location">
    <subcellularLocation>
        <location evidence="2">Secreted</location>
    </subcellularLocation>
</comment>
<dbReference type="PANTHER" id="PTHR10342">
    <property type="entry name" value="ARYLSULFATASE"/>
    <property type="match status" value="1"/>
</dbReference>
<evidence type="ECO:0000313" key="18">
    <source>
        <dbReference type="Proteomes" id="UP000749559"/>
    </source>
</evidence>
<dbReference type="InterPro" id="IPR000742">
    <property type="entry name" value="EGF"/>
</dbReference>
<keyword evidence="10 13" id="KW-1015">Disulfide bond</keyword>
<gene>
    <name evidence="17" type="ORF">OFUS_LOCUS7227</name>
</gene>
<dbReference type="PROSITE" id="PS00149">
    <property type="entry name" value="SULFATASE_2"/>
    <property type="match status" value="1"/>
</dbReference>
<dbReference type="InterPro" id="IPR018114">
    <property type="entry name" value="TRYPSIN_HIS"/>
</dbReference>
<dbReference type="Pfam" id="PF00008">
    <property type="entry name" value="EGF"/>
    <property type="match status" value="1"/>
</dbReference>
<dbReference type="InterPro" id="IPR017850">
    <property type="entry name" value="Alkaline_phosphatase_core_sf"/>
</dbReference>
<dbReference type="AlphaFoldDB" id="A0A8S4NIL9"/>
<dbReference type="SMART" id="SM00020">
    <property type="entry name" value="Tryp_SPc"/>
    <property type="match status" value="1"/>
</dbReference>
<evidence type="ECO:0000256" key="8">
    <source>
        <dbReference type="ARBA" id="ARBA00022801"/>
    </source>
</evidence>
<feature type="chain" id="PRO_5035724565" description="EGF-like domain-containing protein" evidence="14">
    <location>
        <begin position="20"/>
        <end position="1053"/>
    </location>
</feature>
<dbReference type="OrthoDB" id="6228714at2759"/>
<evidence type="ECO:0000256" key="6">
    <source>
        <dbReference type="ARBA" id="ARBA00022723"/>
    </source>
</evidence>
<evidence type="ECO:0000256" key="10">
    <source>
        <dbReference type="ARBA" id="ARBA00023157"/>
    </source>
</evidence>
<dbReference type="FunFam" id="2.10.25.10:FF:000095">
    <property type="entry name" value="Notch, isoform B"/>
    <property type="match status" value="1"/>
</dbReference>
<evidence type="ECO:0000313" key="17">
    <source>
        <dbReference type="EMBL" id="CAH1780544.1"/>
    </source>
</evidence>
<evidence type="ECO:0000256" key="1">
    <source>
        <dbReference type="ARBA" id="ARBA00001913"/>
    </source>
</evidence>
<dbReference type="PROSITE" id="PS01186">
    <property type="entry name" value="EGF_2"/>
    <property type="match status" value="1"/>
</dbReference>
<dbReference type="PROSITE" id="PS50026">
    <property type="entry name" value="EGF_3"/>
    <property type="match status" value="1"/>
</dbReference>
<dbReference type="GO" id="GO:0006508">
    <property type="term" value="P:proteolysis"/>
    <property type="evidence" value="ECO:0007669"/>
    <property type="project" value="InterPro"/>
</dbReference>
<evidence type="ECO:0000256" key="4">
    <source>
        <dbReference type="ARBA" id="ARBA00022525"/>
    </source>
</evidence>
<keyword evidence="14" id="KW-0732">Signal</keyword>
<name>A0A8S4NIL9_OWEFU</name>
<dbReference type="InterPro" id="IPR001254">
    <property type="entry name" value="Trypsin_dom"/>
</dbReference>
<comment type="cofactor">
    <cofactor evidence="1">
        <name>Ca(2+)</name>
        <dbReference type="ChEBI" id="CHEBI:29108"/>
    </cofactor>
</comment>
<evidence type="ECO:0000256" key="14">
    <source>
        <dbReference type="SAM" id="SignalP"/>
    </source>
</evidence>
<reference evidence="17" key="1">
    <citation type="submission" date="2022-03" db="EMBL/GenBank/DDBJ databases">
        <authorList>
            <person name="Martin C."/>
        </authorList>
    </citation>
    <scope>NUCLEOTIDE SEQUENCE</scope>
</reference>
<comment type="similarity">
    <text evidence="3">Belongs to the sulfatase family.</text>
</comment>
<evidence type="ECO:0000256" key="12">
    <source>
        <dbReference type="PIRSR" id="PIRSR600917-52"/>
    </source>
</evidence>
<dbReference type="SMART" id="SM00181">
    <property type="entry name" value="EGF"/>
    <property type="match status" value="1"/>
</dbReference>
<feature type="modified residue" description="3-oxoalanine (Ser)" evidence="12">
    <location>
        <position position="585"/>
    </location>
</feature>
<keyword evidence="7" id="KW-0677">Repeat</keyword>
<dbReference type="CDD" id="cd16029">
    <property type="entry name" value="4-S"/>
    <property type="match status" value="1"/>
</dbReference>
<dbReference type="PROSITE" id="PS00022">
    <property type="entry name" value="EGF_1"/>
    <property type="match status" value="1"/>
</dbReference>
<dbReference type="InterPro" id="IPR009003">
    <property type="entry name" value="Peptidase_S1_PA"/>
</dbReference>
<dbReference type="GO" id="GO:0046872">
    <property type="term" value="F:metal ion binding"/>
    <property type="evidence" value="ECO:0007669"/>
    <property type="project" value="UniProtKB-KW"/>
</dbReference>
<dbReference type="EMBL" id="CAIIXF020000003">
    <property type="protein sequence ID" value="CAH1780544.1"/>
    <property type="molecule type" value="Genomic_DNA"/>
</dbReference>
<feature type="signal peptide" evidence="14">
    <location>
        <begin position="1"/>
        <end position="19"/>
    </location>
</feature>
<dbReference type="PANTHER" id="PTHR10342:SF274">
    <property type="entry name" value="ARYLSULFATASE B"/>
    <property type="match status" value="1"/>
</dbReference>
<dbReference type="GO" id="GO:0004252">
    <property type="term" value="F:serine-type endopeptidase activity"/>
    <property type="evidence" value="ECO:0007669"/>
    <property type="project" value="InterPro"/>
</dbReference>
<comment type="caution">
    <text evidence="17">The sequence shown here is derived from an EMBL/GenBank/DDBJ whole genome shotgun (WGS) entry which is preliminary data.</text>
</comment>
<sequence length="1053" mass="118104">MARLILLLLMISCIMMSSGAKLKKNRKSKMKWSTWEPWSSCESLDNPLAVRRRFCVDASGKKVDDLKCSNDKCDNFEVDWEYCKVPKDTPPEWTPWGAWTGCDPSVCIPGMRVRDCMKGNIKVADWRCSKSAKGVEVNIFHCESCRVAERQIVYNTTAELTEKQRKQLKKAHGSPHRAAEREGLSWVVTISLNGEHFCSGIILSDKWVITAAHCMCGRDGSCCDKSNRMICDTKSWKVTAGIRDISKTKAKHAQSRKVSRVIVPEDYILDLLHKPKRKIIMDIALIELDATFDFTPTTVQPCLLPARRCTTMGTGEVCEHFGKWANNRECHSAGWGEEVSKSGRNIGRRIKLMIDFNLTVGTDGNEGSFRTIPDGLNRGQVRGGFSGGPLGCEKENTTIGGVVPPQSDVVIGVNSLKLIAHKKTSPILHSSLFDKTTMTWIADKIVSWGPWGKCTKSKDGRRTRIQSGYFIEFGYFPTDGPLYQYLTGSTIRMDSRKCIEEPCVDQPCENGGICMAVDTTFKCKCASGWIGPTCENKNPNIVLIIADAVGYNDIGFRNSKFVTPILDDLSKEGVRLDNYYVESMSTAFRASLMTGRYHANTGAMSFIPLATEHCVPHTELNFPERLQNAGYSTYFIGKWHMGYSKQSCLPQNRGFDYFYGSYVGWDDHLNHSRKTCVKRSNDATKQCCLFRGSKLRECVGRCLSKEFVHNGIDLNENKTPVVDAGGEFGPDLFTRKAMENIEKHVGNDNHMFLTVAYDTELPESTEHYRNKITQIKDTTRKDFAAMVNAIDTGVGKIIQKLKDTGMWQDTVLVFTNDRGGHVKNGNNNWPLRGSTYNYFEGGIRGIGIVAGPVVTKKARTCEDPNSQLYHVADWYKTFLNLAGANVGDSGADSHDIWSSISSCSPSPRTEILHSLNHAMPKLGEPIDRGTFDSSITSVLRMGDYKLFTGRISLIGGFTGWKAPVEEPETTTIEPDQNVTRNVHLYNIKDDPHEMKDLSDEMKNKVKEMLDRLDVLQEYTKPEPFSCPDPKGRPVLERKDIVSDEAVYVWKPWL</sequence>
<keyword evidence="8" id="KW-0378">Hydrolase</keyword>
<dbReference type="Gene3D" id="3.40.720.10">
    <property type="entry name" value="Alkaline Phosphatase, subunit A"/>
    <property type="match status" value="1"/>
</dbReference>
<dbReference type="GO" id="GO:0005576">
    <property type="term" value="C:extracellular region"/>
    <property type="evidence" value="ECO:0007669"/>
    <property type="project" value="UniProtKB-SubCell"/>
</dbReference>
<keyword evidence="9" id="KW-0106">Calcium</keyword>
<dbReference type="SUPFAM" id="SSF57196">
    <property type="entry name" value="EGF/Laminin"/>
    <property type="match status" value="1"/>
</dbReference>
<proteinExistence type="inferred from homology"/>
<feature type="domain" description="Peptidase S1" evidence="16">
    <location>
        <begin position="170"/>
        <end position="446"/>
    </location>
</feature>
<dbReference type="SUPFAM" id="SSF50494">
    <property type="entry name" value="Trypsin-like serine proteases"/>
    <property type="match status" value="1"/>
</dbReference>
<evidence type="ECO:0000256" key="11">
    <source>
        <dbReference type="ARBA" id="ARBA00023180"/>
    </source>
</evidence>
<evidence type="ECO:0000256" key="5">
    <source>
        <dbReference type="ARBA" id="ARBA00022536"/>
    </source>
</evidence>
<keyword evidence="4" id="KW-0964">Secreted</keyword>
<dbReference type="Proteomes" id="UP000749559">
    <property type="component" value="Unassembled WGS sequence"/>
</dbReference>
<dbReference type="Gene3D" id="3.30.1120.10">
    <property type="match status" value="1"/>
</dbReference>
<dbReference type="InterPro" id="IPR047115">
    <property type="entry name" value="ARSB"/>
</dbReference>
<keyword evidence="11" id="KW-0325">Glycoprotein</keyword>
<dbReference type="SUPFAM" id="SSF53649">
    <property type="entry name" value="Alkaline phosphatase-like"/>
    <property type="match status" value="1"/>
</dbReference>
<dbReference type="Pfam" id="PF00089">
    <property type="entry name" value="Trypsin"/>
    <property type="match status" value="1"/>
</dbReference>
<keyword evidence="6" id="KW-0479">Metal-binding</keyword>
<feature type="domain" description="EGF-like" evidence="15">
    <location>
        <begin position="499"/>
        <end position="535"/>
    </location>
</feature>
<evidence type="ECO:0000256" key="3">
    <source>
        <dbReference type="ARBA" id="ARBA00008779"/>
    </source>
</evidence>
<evidence type="ECO:0000259" key="16">
    <source>
        <dbReference type="PROSITE" id="PS50240"/>
    </source>
</evidence>
<dbReference type="InterPro" id="IPR024607">
    <property type="entry name" value="Sulfatase_CS"/>
</dbReference>
<dbReference type="InterPro" id="IPR000917">
    <property type="entry name" value="Sulfatase_N"/>
</dbReference>
<dbReference type="Gene3D" id="2.10.25.10">
    <property type="entry name" value="Laminin"/>
    <property type="match status" value="1"/>
</dbReference>
<dbReference type="GO" id="GO:0008484">
    <property type="term" value="F:sulfuric ester hydrolase activity"/>
    <property type="evidence" value="ECO:0007669"/>
    <property type="project" value="InterPro"/>
</dbReference>
<dbReference type="PROSITE" id="PS00134">
    <property type="entry name" value="TRYPSIN_HIS"/>
    <property type="match status" value="1"/>
</dbReference>
<accession>A0A8S4NIL9</accession>
<protein>
    <recommendedName>
        <fullName evidence="19">EGF-like domain-containing protein</fullName>
    </recommendedName>
</protein>
<dbReference type="PROSITE" id="PS50240">
    <property type="entry name" value="TRYPSIN_DOM"/>
    <property type="match status" value="1"/>
</dbReference>
<feature type="disulfide bond" evidence="13">
    <location>
        <begin position="525"/>
        <end position="534"/>
    </location>
</feature>
<evidence type="ECO:0000256" key="9">
    <source>
        <dbReference type="ARBA" id="ARBA00022837"/>
    </source>
</evidence>
<dbReference type="PRINTS" id="PR00722">
    <property type="entry name" value="CHYMOTRYPSIN"/>
</dbReference>
<evidence type="ECO:0000256" key="2">
    <source>
        <dbReference type="ARBA" id="ARBA00004613"/>
    </source>
</evidence>
<evidence type="ECO:0000256" key="7">
    <source>
        <dbReference type="ARBA" id="ARBA00022737"/>
    </source>
</evidence>
<evidence type="ECO:0000259" key="15">
    <source>
        <dbReference type="PROSITE" id="PS50026"/>
    </source>
</evidence>
<evidence type="ECO:0008006" key="19">
    <source>
        <dbReference type="Google" id="ProtNLM"/>
    </source>
</evidence>
<dbReference type="CDD" id="cd00054">
    <property type="entry name" value="EGF_CA"/>
    <property type="match status" value="1"/>
</dbReference>
<dbReference type="InterPro" id="IPR043504">
    <property type="entry name" value="Peptidase_S1_PA_chymotrypsin"/>
</dbReference>
<evidence type="ECO:0000256" key="13">
    <source>
        <dbReference type="PROSITE-ProRule" id="PRU00076"/>
    </source>
</evidence>
<dbReference type="Gene3D" id="2.40.10.10">
    <property type="entry name" value="Trypsin-like serine proteases"/>
    <property type="match status" value="1"/>
</dbReference>